<evidence type="ECO:0008006" key="9">
    <source>
        <dbReference type="Google" id="ProtNLM"/>
    </source>
</evidence>
<keyword evidence="2" id="KW-0813">Transport</keyword>
<comment type="subcellular location">
    <subcellularLocation>
        <location evidence="1">Membrane</location>
        <topology evidence="1">Multi-pass membrane protein</topology>
    </subcellularLocation>
</comment>
<dbReference type="eggNOG" id="KOG2533">
    <property type="taxonomic scope" value="Eukaryota"/>
</dbReference>
<dbReference type="RefSeq" id="XP_007417881.1">
    <property type="nucleotide sequence ID" value="XM_007417819.1"/>
</dbReference>
<dbReference type="OrthoDB" id="6730379at2759"/>
<dbReference type="HOGENOM" id="CLU_1421709_0_0_1"/>
<dbReference type="Gene3D" id="1.20.1250.20">
    <property type="entry name" value="MFS general substrate transporter like domains"/>
    <property type="match status" value="1"/>
</dbReference>
<evidence type="ECO:0000256" key="2">
    <source>
        <dbReference type="ARBA" id="ARBA00022448"/>
    </source>
</evidence>
<organism evidence="8">
    <name type="scientific">Melampsora larici-populina (strain 98AG31 / pathotype 3-4-7)</name>
    <name type="common">Poplar leaf rust fungus</name>
    <dbReference type="NCBI Taxonomy" id="747676"/>
    <lineage>
        <taxon>Eukaryota</taxon>
        <taxon>Fungi</taxon>
        <taxon>Dikarya</taxon>
        <taxon>Basidiomycota</taxon>
        <taxon>Pucciniomycotina</taxon>
        <taxon>Pucciniomycetes</taxon>
        <taxon>Pucciniales</taxon>
        <taxon>Melampsoraceae</taxon>
        <taxon>Melampsora</taxon>
    </lineage>
</organism>
<dbReference type="Pfam" id="PF07690">
    <property type="entry name" value="MFS_1"/>
    <property type="match status" value="1"/>
</dbReference>
<proteinExistence type="predicted"/>
<evidence type="ECO:0000256" key="1">
    <source>
        <dbReference type="ARBA" id="ARBA00004141"/>
    </source>
</evidence>
<keyword evidence="4 6" id="KW-1133">Transmembrane helix</keyword>
<dbReference type="InterPro" id="IPR011701">
    <property type="entry name" value="MFS"/>
</dbReference>
<name>F4S926_MELLP</name>
<evidence type="ECO:0000256" key="5">
    <source>
        <dbReference type="ARBA" id="ARBA00023136"/>
    </source>
</evidence>
<accession>F4S926</accession>
<dbReference type="Proteomes" id="UP000001072">
    <property type="component" value="Unassembled WGS sequence"/>
</dbReference>
<evidence type="ECO:0000313" key="7">
    <source>
        <dbReference type="EMBL" id="EGF98841.1"/>
    </source>
</evidence>
<dbReference type="AlphaFoldDB" id="F4S926"/>
<feature type="transmembrane region" description="Helical" evidence="6">
    <location>
        <begin position="154"/>
        <end position="175"/>
    </location>
</feature>
<evidence type="ECO:0000313" key="8">
    <source>
        <dbReference type="Proteomes" id="UP000001072"/>
    </source>
</evidence>
<dbReference type="PANTHER" id="PTHR43791:SF63">
    <property type="entry name" value="HIGH AFFINITY CYSTEINE TRANSPORTER"/>
    <property type="match status" value="1"/>
</dbReference>
<protein>
    <recommendedName>
        <fullName evidence="9">Major facilitator superfamily (MFS) profile domain-containing protein</fullName>
    </recommendedName>
</protein>
<dbReference type="PANTHER" id="PTHR43791">
    <property type="entry name" value="PERMEASE-RELATED"/>
    <property type="match status" value="1"/>
</dbReference>
<dbReference type="KEGG" id="mlr:MELLADRAFT_95081"/>
<feature type="transmembrane region" description="Helical" evidence="6">
    <location>
        <begin position="51"/>
        <end position="71"/>
    </location>
</feature>
<dbReference type="InterPro" id="IPR036259">
    <property type="entry name" value="MFS_trans_sf"/>
</dbReference>
<gene>
    <name evidence="7" type="ORF">MELLADRAFT_95081</name>
</gene>
<dbReference type="GO" id="GO:0022857">
    <property type="term" value="F:transmembrane transporter activity"/>
    <property type="evidence" value="ECO:0007669"/>
    <property type="project" value="InterPro"/>
</dbReference>
<dbReference type="VEuPathDB" id="FungiDB:MELLADRAFT_95081"/>
<keyword evidence="8" id="KW-1185">Reference proteome</keyword>
<keyword evidence="5 6" id="KW-0472">Membrane</keyword>
<feature type="transmembrane region" description="Helical" evidence="6">
    <location>
        <begin position="20"/>
        <end position="39"/>
    </location>
</feature>
<dbReference type="GO" id="GO:0016020">
    <property type="term" value="C:membrane"/>
    <property type="evidence" value="ECO:0007669"/>
    <property type="project" value="UniProtKB-SubCell"/>
</dbReference>
<dbReference type="InParanoid" id="F4S926"/>
<reference evidence="8" key="1">
    <citation type="journal article" date="2011" name="Proc. Natl. Acad. Sci. U.S.A.">
        <title>Obligate biotrophy features unraveled by the genomic analysis of rust fungi.</title>
        <authorList>
            <person name="Duplessis S."/>
            <person name="Cuomo C.A."/>
            <person name="Lin Y.-C."/>
            <person name="Aerts A."/>
            <person name="Tisserant E."/>
            <person name="Veneault-Fourrey C."/>
            <person name="Joly D.L."/>
            <person name="Hacquard S."/>
            <person name="Amselem J."/>
            <person name="Cantarel B.L."/>
            <person name="Chiu R."/>
            <person name="Coutinho P.M."/>
            <person name="Feau N."/>
            <person name="Field M."/>
            <person name="Frey P."/>
            <person name="Gelhaye E."/>
            <person name="Goldberg J."/>
            <person name="Grabherr M.G."/>
            <person name="Kodira C.D."/>
            <person name="Kohler A."/>
            <person name="Kuees U."/>
            <person name="Lindquist E.A."/>
            <person name="Lucas S.M."/>
            <person name="Mago R."/>
            <person name="Mauceli E."/>
            <person name="Morin E."/>
            <person name="Murat C."/>
            <person name="Pangilinan J.L."/>
            <person name="Park R."/>
            <person name="Pearson M."/>
            <person name="Quesneville H."/>
            <person name="Rouhier N."/>
            <person name="Sakthikumar S."/>
            <person name="Salamov A.A."/>
            <person name="Schmutz J."/>
            <person name="Selles B."/>
            <person name="Shapiro H."/>
            <person name="Tanguay P."/>
            <person name="Tuskan G.A."/>
            <person name="Henrissat B."/>
            <person name="Van de Peer Y."/>
            <person name="Rouze P."/>
            <person name="Ellis J.G."/>
            <person name="Dodds P.N."/>
            <person name="Schein J.E."/>
            <person name="Zhong S."/>
            <person name="Hamelin R.C."/>
            <person name="Grigoriev I.V."/>
            <person name="Szabo L.J."/>
            <person name="Martin F."/>
        </authorList>
    </citation>
    <scope>NUCLEOTIDE SEQUENCE [LARGE SCALE GENOMIC DNA]</scope>
    <source>
        <strain evidence="8">98AG31 / pathotype 3-4-7</strain>
    </source>
</reference>
<dbReference type="GeneID" id="18937123"/>
<keyword evidence="3 6" id="KW-0812">Transmembrane</keyword>
<evidence type="ECO:0000256" key="4">
    <source>
        <dbReference type="ARBA" id="ARBA00022989"/>
    </source>
</evidence>
<sequence>MMTTSMFYTHHEQGIRTGFWFLMSGLLVATGSFISYGVLHIEPSIMEPWQWFFVIIGIVTFLVSVALYLFFPDSPTTTWLLTPEEMIKDVSRLRVNCTGIENKKFKKYLAIEAFKDPRTWMWVTYCILATIPNISHQQALIIKAIGYDVFQTSLLNSVIGFVQSSAILLGVALLCHSKALPIFFSVQTSIW</sequence>
<dbReference type="SUPFAM" id="SSF103473">
    <property type="entry name" value="MFS general substrate transporter"/>
    <property type="match status" value="1"/>
</dbReference>
<evidence type="ECO:0000256" key="6">
    <source>
        <dbReference type="SAM" id="Phobius"/>
    </source>
</evidence>
<evidence type="ECO:0000256" key="3">
    <source>
        <dbReference type="ARBA" id="ARBA00022692"/>
    </source>
</evidence>
<dbReference type="EMBL" id="GL883168">
    <property type="protein sequence ID" value="EGF98841.1"/>
    <property type="molecule type" value="Genomic_DNA"/>
</dbReference>